<dbReference type="Gene3D" id="2.60.120.200">
    <property type="match status" value="2"/>
</dbReference>
<dbReference type="Gene3D" id="2.60.40.10">
    <property type="entry name" value="Immunoglobulins"/>
    <property type="match status" value="13"/>
</dbReference>
<dbReference type="InterPro" id="IPR013783">
    <property type="entry name" value="Ig-like_fold"/>
</dbReference>
<dbReference type="InterPro" id="IPR003599">
    <property type="entry name" value="Ig_sub"/>
</dbReference>
<feature type="disulfide bond" evidence="4">
    <location>
        <begin position="1800"/>
        <end position="1809"/>
    </location>
</feature>
<feature type="compositionally biased region" description="Basic residues" evidence="5">
    <location>
        <begin position="1371"/>
        <end position="1391"/>
    </location>
</feature>
<feature type="region of interest" description="Disordered" evidence="5">
    <location>
        <begin position="2009"/>
        <end position="2038"/>
    </location>
</feature>
<dbReference type="InterPro" id="IPR013320">
    <property type="entry name" value="ConA-like_dom_sf"/>
</dbReference>
<keyword evidence="1" id="KW-0677">Repeat</keyword>
<dbReference type="Pfam" id="PF00008">
    <property type="entry name" value="EGF"/>
    <property type="match status" value="1"/>
</dbReference>
<dbReference type="PROSITE" id="PS50835">
    <property type="entry name" value="IG_LIKE"/>
    <property type="match status" value="13"/>
</dbReference>
<evidence type="ECO:0000256" key="4">
    <source>
        <dbReference type="PROSITE-ProRule" id="PRU00076"/>
    </source>
</evidence>
<feature type="domain" description="Ig-like" evidence="8">
    <location>
        <begin position="929"/>
        <end position="1014"/>
    </location>
</feature>
<feature type="domain" description="EGF-like" evidence="7">
    <location>
        <begin position="1771"/>
        <end position="1810"/>
    </location>
</feature>
<feature type="domain" description="Ig-like" evidence="8">
    <location>
        <begin position="1125"/>
        <end position="1199"/>
    </location>
</feature>
<dbReference type="Pfam" id="PF13927">
    <property type="entry name" value="Ig_3"/>
    <property type="match status" value="1"/>
</dbReference>
<dbReference type="InterPro" id="IPR007110">
    <property type="entry name" value="Ig-like_dom"/>
</dbReference>
<dbReference type="Pfam" id="PF00047">
    <property type="entry name" value="ig"/>
    <property type="match status" value="2"/>
</dbReference>
<feature type="disulfide bond" evidence="4">
    <location>
        <begin position="2215"/>
        <end position="2224"/>
    </location>
</feature>
<feature type="domain" description="Ig-like" evidence="8">
    <location>
        <begin position="15"/>
        <end position="103"/>
    </location>
</feature>
<feature type="domain" description="Ig-like" evidence="8">
    <location>
        <begin position="740"/>
        <end position="825"/>
    </location>
</feature>
<dbReference type="SMART" id="SM00282">
    <property type="entry name" value="LamG"/>
    <property type="match status" value="3"/>
</dbReference>
<feature type="domain" description="Ig-like" evidence="8">
    <location>
        <begin position="451"/>
        <end position="533"/>
    </location>
</feature>
<evidence type="ECO:0000259" key="6">
    <source>
        <dbReference type="PROSITE" id="PS50025"/>
    </source>
</evidence>
<feature type="domain" description="Ig-like" evidence="8">
    <location>
        <begin position="647"/>
        <end position="732"/>
    </location>
</feature>
<dbReference type="PROSITE" id="PS01186">
    <property type="entry name" value="EGF_2"/>
    <property type="match status" value="2"/>
</dbReference>
<feature type="region of interest" description="Disordered" evidence="5">
    <location>
        <begin position="415"/>
        <end position="458"/>
    </location>
</feature>
<dbReference type="GO" id="GO:0048468">
    <property type="term" value="P:cell development"/>
    <property type="evidence" value="ECO:0007669"/>
    <property type="project" value="UniProtKB-ARBA"/>
</dbReference>
<evidence type="ECO:0000256" key="5">
    <source>
        <dbReference type="SAM" id="MobiDB-lite"/>
    </source>
</evidence>
<dbReference type="InterPro" id="IPR036179">
    <property type="entry name" value="Ig-like_dom_sf"/>
</dbReference>
<dbReference type="PROSITE" id="PS00022">
    <property type="entry name" value="EGF_1"/>
    <property type="match status" value="3"/>
</dbReference>
<feature type="domain" description="EGF-like" evidence="7">
    <location>
        <begin position="2188"/>
        <end position="2225"/>
    </location>
</feature>
<evidence type="ECO:0000313" key="9">
    <source>
        <dbReference type="Proteomes" id="UP000887572"/>
    </source>
</evidence>
<sequence length="2453" mass="268421">MNESWHAKSASNSVPLRVEILQPKQLSIQESSRAKWTCKIVSADKPDLVDIQWSRIGAVELPARAQQFGHQLVIDRIQQEDAGHYRCTGRLKGDISTDDATLTIVSPHAAPADVHFPAPVPTALPTAAAQMPKPVVTPPHQLVDEGQQAVFTCLTPGYADCEVQWHYQRLGGPLPNGWEQRGNQIIVQSAQHIHAGDYICSVTHQFGTTASDPGRLEIQKPPSVCPPVCHAPPSAATVTAPPPIRPLVEPPEIETDLDSPARFRCWVPGVPGAVLNWRPVHGGALPAGADQSGGYLDFPRVSKHHPGQYVCAAYDPSRDPIGSRPVDSDHVQLKLRPKKPFQVLVEPPYQIVDEGQPLPRPFRCWVPGYPQAVLKWRPALDETLPSGLEEQHAGALLNVPRAELRHAGDYICTAYDPHEDPRGEQKVDSTPVRLDVRRPSPPPPSRPRNPPQVEPPYQRVDLNQPARFRCWVPGEPNAHLSWAPARGGPLPAGAVDRSGHLVFDAVAHDHAGSYVCSSIDPETGQILQSPPVRLDVNAPSKRPLVEPAEQTVQQGHPSRIRCWVPDEPRAPLRWTARGGTPLPSGAVDDGRGILNIAQTLPHHQGDYECIYEPREPTGRGPQVSEPARIYVSPPPFGPLERKPGEPPRPVATPPLQTLPRGDPARFHCEPNSKTPAQIHWGFESPNGALPTGVSVDGEDILIAAADEATIGEYHCTATNEFGRGHADPVRLAVTDEEEPPTARVEPKVWNGQPGGSKQFKCYVTGNPYPTIKWTGPGEGDLPEDVVDLGDGVLEIKDAKKELHDGEYTCIATNPLGEATDSGKVEIGPSIGINIFEKEKPAPARLKMVVGELLEVKCEAEGEPEPDVEWLHDPGPERGDLPDDYVPITISEQFLRHPSIGLGNSGCYTCKASNDFASVTKGICIEVIEPSGMTTVGILGGSHQWFPADDPAELICAASVSSLVERVEWKKAGAEPLPSDASDEEHRGVLRFASFKPAHVGEYECNAYRNEEVIATSKVEVHLEGDARPNLLHVDISPPQVRVVNTGDSIVLDCVVHGRSADDFTYSWSLARGGALIRELGKQSQLVVKSADPSNDYGIYRCEVESEDGETVGQAQAAVSVGFDSPNSAVEAKFDGDSQAVLNCPVFVVPGSTVDWHREDGEPLPENSNQANDKLLIDKFDDSTAGTYRCKVHYGQSSVDGFVNAIIFVPDTVIKVLLNVSAESVQVGDQAWLDCVVVGDPHAQVDFSKDEADELPSNAKVTANRLLFTSISMENTGKYRCRAQTKEGVLETSALLNVEGSEETEAEKRRRSFQHERRKTEQDEAASTTAEEEVEEEEQKGPQYTLAESRKAETDEDQSVEIARPEPDQPQRLRRLRRLRQQRRRATHHSKKQQQDEDGGYKEQKQKKRKKSIAEVRKENLRRRAERYRNGRTQFQKYYHHYEIRNDAPPVALHRASLFGSCSTTEEPPGTTESGLQLGGYVDIEVERGEPREGMIGVIGPDRLLKPEGQKGTTISDGLEESLSNGEGIGEEDSVEEDNLGERPAESAHFRQFSGATALALPSERALRLDALNLELQMRPQSPNGIIFFASAAAPRRQKDKRLFIHSLEVQNGLVQYKFSPAGQTFEIAQSSDKVPLNELTNVRVLNDGRGKVTLQIGSARPIELAYSSNDIAYPSNAPSRVFIGGMDPKRAKHFPKMINFIGSIGHVKINGKSVELDGDGRAESVEGLDQGENQCSSEPCRNGGRCQLTRWGFECHCSEGYAGNLCQLPSTDGICPGGQRLCAHGVCVSAEDSRGVQCLCPPGWEGMRCESETDLLKEAKGIHFDGKHSFLALPLGAGVEEGGQIVPRPYSIELRLSPERRRNESRQQLIGAMVGARGEVISAIGMQEEKFWMVHREGNDQPSTKRFLTKRIKHINTHHLRIEPGDTLNEMNVLVEGRPKGVLKGEAGADGILLLGGMPPRGIAMPEAIQSTLVGVVPFKGCVEELLLNGRVLSIAELRRDGYTGANLQSCGKTTTTTPVPTSYQAEEEEGPSPTELGTFSTSTLLPPTAPSIIFTVSEDPNLAIQHDREGPLVGTVGTIEVEYDEVGSTLHPATTTAFPEEIAFKERPSSFGTTVETSETPMFTTVSPTPEPTTIVPAPPRPIDQRRPDSITQVPEPPYTSPTPDAPNIPSTITPRPVESAEIEGPFVGLCEESTCGAHGHCEEVNETHVLCECRDYYVGQFCEEFRPIEYAAKFDGSAFVVFSSDEFPHLSSEQEESVEFKVRTRAKYGLIIWQGQQPSLPDEATPDDLLLGEDFLSIGILDGHLSFSFELGGGAAQILSERPVDDGKTHSIKAIRRGRDGWLTVDNGTPMIGRSSGILAMLNVEGHVFVGGVPDLHEMTAGLHTQNFVGCLAELALNGQKMDLMHSAIDGRNLRPCRSWQPNRMRRRRKWMRRVRKQRKAAEHRRAALGG</sequence>
<feature type="domain" description="EGF-like" evidence="7">
    <location>
        <begin position="1731"/>
        <end position="1767"/>
    </location>
</feature>
<keyword evidence="9" id="KW-1185">Reference proteome</keyword>
<dbReference type="WBParaSite" id="Gr19_v10_g360.t1">
    <property type="protein sequence ID" value="Gr19_v10_g360.t1"/>
    <property type="gene ID" value="Gr19_v10_g360"/>
</dbReference>
<feature type="compositionally biased region" description="Basic and acidic residues" evidence="5">
    <location>
        <begin position="416"/>
        <end position="427"/>
    </location>
</feature>
<feature type="domain" description="Ig-like" evidence="8">
    <location>
        <begin position="132"/>
        <end position="217"/>
    </location>
</feature>
<feature type="domain" description="Ig-like" evidence="8">
    <location>
        <begin position="828"/>
        <end position="919"/>
    </location>
</feature>
<dbReference type="SMART" id="SM00408">
    <property type="entry name" value="IGc2"/>
    <property type="match status" value="13"/>
</dbReference>
<feature type="disulfide bond" evidence="4">
    <location>
        <begin position="1757"/>
        <end position="1766"/>
    </location>
</feature>
<organism evidence="9 10">
    <name type="scientific">Globodera rostochiensis</name>
    <name type="common">Golden nematode worm</name>
    <name type="synonym">Heterodera rostochiensis</name>
    <dbReference type="NCBI Taxonomy" id="31243"/>
    <lineage>
        <taxon>Eukaryota</taxon>
        <taxon>Metazoa</taxon>
        <taxon>Ecdysozoa</taxon>
        <taxon>Nematoda</taxon>
        <taxon>Chromadorea</taxon>
        <taxon>Rhabditida</taxon>
        <taxon>Tylenchina</taxon>
        <taxon>Tylenchomorpha</taxon>
        <taxon>Tylenchoidea</taxon>
        <taxon>Heteroderidae</taxon>
        <taxon>Heteroderinae</taxon>
        <taxon>Globodera</taxon>
    </lineage>
</organism>
<dbReference type="Gene3D" id="2.10.25.10">
    <property type="entry name" value="Laminin"/>
    <property type="match status" value="2"/>
</dbReference>
<dbReference type="Pfam" id="PF07679">
    <property type="entry name" value="I-set"/>
    <property type="match status" value="2"/>
</dbReference>
<evidence type="ECO:0000259" key="8">
    <source>
        <dbReference type="PROSITE" id="PS50835"/>
    </source>
</evidence>
<feature type="domain" description="Ig-like" evidence="8">
    <location>
        <begin position="539"/>
        <end position="609"/>
    </location>
</feature>
<proteinExistence type="predicted"/>
<evidence type="ECO:0000256" key="3">
    <source>
        <dbReference type="ARBA" id="ARBA00023319"/>
    </source>
</evidence>
<keyword evidence="3" id="KW-0393">Immunoglobulin domain</keyword>
<dbReference type="PROSITE" id="PS50026">
    <property type="entry name" value="EGF_3"/>
    <property type="match status" value="3"/>
</dbReference>
<feature type="compositionally biased region" description="Pro residues" evidence="5">
    <location>
        <begin position="439"/>
        <end position="454"/>
    </location>
</feature>
<keyword evidence="2 4" id="KW-1015">Disulfide bond</keyword>
<feature type="domain" description="Ig-like" evidence="8">
    <location>
        <begin position="1028"/>
        <end position="1119"/>
    </location>
</feature>
<protein>
    <submittedName>
        <fullName evidence="10">Basement membrane proteoglycan</fullName>
    </submittedName>
</protein>
<feature type="domain" description="Ig-like" evidence="8">
    <location>
        <begin position="1209"/>
        <end position="1296"/>
    </location>
</feature>
<evidence type="ECO:0000259" key="7">
    <source>
        <dbReference type="PROSITE" id="PS50026"/>
    </source>
</evidence>
<dbReference type="CDD" id="cd00110">
    <property type="entry name" value="LamG"/>
    <property type="match status" value="2"/>
</dbReference>
<dbReference type="InterPro" id="IPR013098">
    <property type="entry name" value="Ig_I-set"/>
</dbReference>
<evidence type="ECO:0000256" key="2">
    <source>
        <dbReference type="ARBA" id="ARBA00023157"/>
    </source>
</evidence>
<reference evidence="10" key="1">
    <citation type="submission" date="2022-11" db="UniProtKB">
        <authorList>
            <consortium name="WormBaseParasite"/>
        </authorList>
    </citation>
    <scope>IDENTIFICATION</scope>
</reference>
<feature type="domain" description="Laminin G" evidence="6">
    <location>
        <begin position="2231"/>
        <end position="2419"/>
    </location>
</feature>
<name>A0A914HTF0_GLORO</name>
<dbReference type="Proteomes" id="UP000887572">
    <property type="component" value="Unplaced"/>
</dbReference>
<dbReference type="InterPro" id="IPR001791">
    <property type="entry name" value="Laminin_G"/>
</dbReference>
<feature type="domain" description="Ig-like" evidence="8">
    <location>
        <begin position="242"/>
        <end position="327"/>
    </location>
</feature>
<dbReference type="Pfam" id="PF02210">
    <property type="entry name" value="Laminin_G_2"/>
    <property type="match status" value="1"/>
</dbReference>
<feature type="region of interest" description="Disordered" evidence="5">
    <location>
        <begin position="1493"/>
        <end position="1538"/>
    </location>
</feature>
<dbReference type="Pfam" id="PF00054">
    <property type="entry name" value="Laminin_G_1"/>
    <property type="match status" value="1"/>
</dbReference>
<feature type="region of interest" description="Disordered" evidence="5">
    <location>
        <begin position="635"/>
        <end position="659"/>
    </location>
</feature>
<dbReference type="PANTHER" id="PTHR10075">
    <property type="entry name" value="BASIGIN RELATED"/>
    <property type="match status" value="1"/>
</dbReference>
<evidence type="ECO:0000313" key="10">
    <source>
        <dbReference type="WBParaSite" id="Gr19_v10_g360.t1"/>
    </source>
</evidence>
<dbReference type="PROSITE" id="PS50025">
    <property type="entry name" value="LAM_G_DOMAIN"/>
    <property type="match status" value="2"/>
</dbReference>
<dbReference type="CDD" id="cd00054">
    <property type="entry name" value="EGF_CA"/>
    <property type="match status" value="2"/>
</dbReference>
<dbReference type="SUPFAM" id="SSF48726">
    <property type="entry name" value="Immunoglobulin"/>
    <property type="match status" value="12"/>
</dbReference>
<feature type="compositionally biased region" description="Basic and acidic residues" evidence="5">
    <location>
        <begin position="1312"/>
        <end position="1321"/>
    </location>
</feature>
<feature type="compositionally biased region" description="Pro residues" evidence="5">
    <location>
        <begin position="2156"/>
        <end position="2168"/>
    </location>
</feature>
<dbReference type="SUPFAM" id="SSF57196">
    <property type="entry name" value="EGF/Laminin"/>
    <property type="match status" value="1"/>
</dbReference>
<feature type="region of interest" description="Disordered" evidence="5">
    <location>
        <begin position="1297"/>
        <end position="1428"/>
    </location>
</feature>
<feature type="region of interest" description="Disordered" evidence="5">
    <location>
        <begin position="2122"/>
        <end position="2177"/>
    </location>
</feature>
<dbReference type="SUPFAM" id="SSF49899">
    <property type="entry name" value="Concanavalin A-like lectins/glucanases"/>
    <property type="match status" value="3"/>
</dbReference>
<dbReference type="PANTHER" id="PTHR10075:SF14">
    <property type="entry name" value="CELL ADHESION MOLECULE DSCAM2-RELATED"/>
    <property type="match status" value="1"/>
</dbReference>
<feature type="domain" description="Ig-like" evidence="8">
    <location>
        <begin position="340"/>
        <end position="428"/>
    </location>
</feature>
<feature type="domain" description="Laminin G" evidence="6">
    <location>
        <begin position="1547"/>
        <end position="1735"/>
    </location>
</feature>
<dbReference type="InterPro" id="IPR013151">
    <property type="entry name" value="Immunoglobulin_dom"/>
</dbReference>
<dbReference type="InterPro" id="IPR003598">
    <property type="entry name" value="Ig_sub2"/>
</dbReference>
<comment type="caution">
    <text evidence="4">Lacks conserved residue(s) required for the propagation of feature annotation.</text>
</comment>
<evidence type="ECO:0000256" key="1">
    <source>
        <dbReference type="ARBA" id="ARBA00022737"/>
    </source>
</evidence>
<feature type="compositionally biased region" description="Basic and acidic residues" evidence="5">
    <location>
        <begin position="1411"/>
        <end position="1428"/>
    </location>
</feature>
<keyword evidence="4" id="KW-0245">EGF-like domain</keyword>
<feature type="compositionally biased region" description="Basic and acidic residues" evidence="5">
    <location>
        <begin position="1392"/>
        <end position="1403"/>
    </location>
</feature>
<dbReference type="InterPro" id="IPR000742">
    <property type="entry name" value="EGF"/>
</dbReference>
<dbReference type="SMART" id="SM00181">
    <property type="entry name" value="EGF"/>
    <property type="match status" value="3"/>
</dbReference>
<accession>A0A914HTF0</accession>
<feature type="compositionally biased region" description="Acidic residues" evidence="5">
    <location>
        <begin position="1528"/>
        <end position="1538"/>
    </location>
</feature>
<dbReference type="SMART" id="SM00409">
    <property type="entry name" value="IG"/>
    <property type="match status" value="13"/>
</dbReference>